<dbReference type="PROSITE" id="PS50086">
    <property type="entry name" value="TBC_RABGAP"/>
    <property type="match status" value="1"/>
</dbReference>
<dbReference type="SUPFAM" id="SSF47923">
    <property type="entry name" value="Ypt/Rab-GAP domain of gyp1p"/>
    <property type="match status" value="3"/>
</dbReference>
<dbReference type="GO" id="GO:0005096">
    <property type="term" value="F:GTPase activator activity"/>
    <property type="evidence" value="ECO:0007669"/>
    <property type="project" value="TreeGrafter"/>
</dbReference>
<dbReference type="GO" id="GO:0031030">
    <property type="term" value="P:negative regulation of septation initiation signaling"/>
    <property type="evidence" value="ECO:0007669"/>
    <property type="project" value="TreeGrafter"/>
</dbReference>
<feature type="compositionally biased region" description="Polar residues" evidence="1">
    <location>
        <begin position="298"/>
        <end position="307"/>
    </location>
</feature>
<evidence type="ECO:0000313" key="4">
    <source>
        <dbReference type="Proteomes" id="UP000028545"/>
    </source>
</evidence>
<feature type="region of interest" description="Disordered" evidence="1">
    <location>
        <begin position="60"/>
        <end position="100"/>
    </location>
</feature>
<reference evidence="3 4" key="1">
    <citation type="journal article" date="2014" name="Genome Announc.">
        <title>Draft genome sequence of the pathogenic fungus Scedosporium apiospermum.</title>
        <authorList>
            <person name="Vandeputte P."/>
            <person name="Ghamrawi S."/>
            <person name="Rechenmann M."/>
            <person name="Iltis A."/>
            <person name="Giraud S."/>
            <person name="Fleury M."/>
            <person name="Thornton C."/>
            <person name="Delhaes L."/>
            <person name="Meyer W."/>
            <person name="Papon N."/>
            <person name="Bouchara J.P."/>
        </authorList>
    </citation>
    <scope>NUCLEOTIDE SEQUENCE [LARGE SCALE GENOMIC DNA]</scope>
    <source>
        <strain evidence="3 4">IHEM 14462</strain>
    </source>
</reference>
<name>A0A084FY15_PSEDA</name>
<dbReference type="OrthoDB" id="10263206at2759"/>
<keyword evidence="4" id="KW-1185">Reference proteome</keyword>
<dbReference type="HOGENOM" id="CLU_029367_3_0_1"/>
<dbReference type="FunFam" id="1.10.472.80:FF:000026">
    <property type="entry name" value="Mitotic check point protein (Bub2)"/>
    <property type="match status" value="1"/>
</dbReference>
<proteinExistence type="predicted"/>
<evidence type="ECO:0000256" key="1">
    <source>
        <dbReference type="SAM" id="MobiDB-lite"/>
    </source>
</evidence>
<gene>
    <name evidence="3" type="ORF">SAPIO_CDS8952</name>
</gene>
<comment type="caution">
    <text evidence="3">The sequence shown here is derived from an EMBL/GenBank/DDBJ whole genome shotgun (WGS) entry which is preliminary data.</text>
</comment>
<dbReference type="SMART" id="SM00164">
    <property type="entry name" value="TBC"/>
    <property type="match status" value="1"/>
</dbReference>
<feature type="compositionally biased region" description="Low complexity" evidence="1">
    <location>
        <begin position="117"/>
        <end position="126"/>
    </location>
</feature>
<protein>
    <recommendedName>
        <fullName evidence="2">Rab-GAP TBC domain-containing protein</fullName>
    </recommendedName>
</protein>
<evidence type="ECO:0000259" key="2">
    <source>
        <dbReference type="PROSITE" id="PS50086"/>
    </source>
</evidence>
<dbReference type="KEGG" id="sapo:SAPIO_CDS8952"/>
<dbReference type="OMA" id="MEGVHKG"/>
<feature type="domain" description="Rab-GAP TBC" evidence="2">
    <location>
        <begin position="174"/>
        <end position="420"/>
    </location>
</feature>
<evidence type="ECO:0000313" key="3">
    <source>
        <dbReference type="EMBL" id="KEZ39977.1"/>
    </source>
</evidence>
<dbReference type="Pfam" id="PF00566">
    <property type="entry name" value="RabGAP-TBC"/>
    <property type="match status" value="1"/>
</dbReference>
<dbReference type="PANTHER" id="PTHR22957:SF263">
    <property type="entry name" value="MITOTIC CHECK POINT PROTEIN BUB2"/>
    <property type="match status" value="1"/>
</dbReference>
<sequence length="484" mass="53374">MPLPGEASRPFMPPLATELQPPPSPRTHRTLRRLQSAHTLGSKASSQASLITQQRLREQHQQLQNLPQRSMSPIKRDVSGSYANRSPQRTRERANSDAANKHHLNAVAATGAGASKQLQQQQQQQQSVRKTPLAHANLSMQQLFRDGPPDGDFAGALEATRYKILDEGIKSDSDGMSSLRIYVWLILLDAPILSTDDYLALIHRGASPAYSKIRNDTFRTLTTDPLFRRRVSEASLIRLLNAVAWKLHDARESQRRSRPPSSRSSLAPDNVSSSNNSPARSVNVNSSPAAKNRARALTLTTEGSESSVAPEPGTYVQGMNVLAAPFLYAARSEAEAFVAFHTMLTRECPGYIRGAMDGVHKGLALVDKVLAIVDPKLSLYLTSRGLKAEIYAFPSVLTLCACTPPLPEVLRLWDFLFAYGPHLNILCIVAQLHLMRDKILKSPSPSNLLRSFPALQADLIKRVSMTILQRIPRDVYAEIVAHAQ</sequence>
<feature type="compositionally biased region" description="Polar residues" evidence="1">
    <location>
        <begin position="270"/>
        <end position="289"/>
    </location>
</feature>
<dbReference type="VEuPathDB" id="FungiDB:SAPIO_CDS8952"/>
<dbReference type="Gene3D" id="1.10.8.270">
    <property type="entry name" value="putative rabgap domain of human tbc1 domain family member 14 like domains"/>
    <property type="match status" value="2"/>
</dbReference>
<dbReference type="Gene3D" id="1.10.472.80">
    <property type="entry name" value="Ypt/Rab-GAP domain of gyp1p, domain 3"/>
    <property type="match status" value="1"/>
</dbReference>
<dbReference type="InterPro" id="IPR035969">
    <property type="entry name" value="Rab-GAP_TBC_sf"/>
</dbReference>
<dbReference type="GeneID" id="27728024"/>
<feature type="region of interest" description="Disordered" evidence="1">
    <location>
        <begin position="112"/>
        <end position="131"/>
    </location>
</feature>
<accession>A0A084FY15</accession>
<dbReference type="GO" id="GO:0044732">
    <property type="term" value="C:mitotic spindle pole body"/>
    <property type="evidence" value="ECO:0007669"/>
    <property type="project" value="TreeGrafter"/>
</dbReference>
<dbReference type="PANTHER" id="PTHR22957">
    <property type="entry name" value="TBC1 DOMAIN FAMILY MEMBER GTPASE-ACTIVATING PROTEIN"/>
    <property type="match status" value="1"/>
</dbReference>
<dbReference type="RefSeq" id="XP_016639776.1">
    <property type="nucleotide sequence ID" value="XM_016790473.1"/>
</dbReference>
<dbReference type="InterPro" id="IPR000195">
    <property type="entry name" value="Rab-GAP-TBC_dom"/>
</dbReference>
<feature type="region of interest" description="Disordered" evidence="1">
    <location>
        <begin position="1"/>
        <end position="28"/>
    </location>
</feature>
<organism evidence="3 4">
    <name type="scientific">Pseudallescheria apiosperma</name>
    <name type="common">Scedosporium apiospermum</name>
    <dbReference type="NCBI Taxonomy" id="563466"/>
    <lineage>
        <taxon>Eukaryota</taxon>
        <taxon>Fungi</taxon>
        <taxon>Dikarya</taxon>
        <taxon>Ascomycota</taxon>
        <taxon>Pezizomycotina</taxon>
        <taxon>Sordariomycetes</taxon>
        <taxon>Hypocreomycetidae</taxon>
        <taxon>Microascales</taxon>
        <taxon>Microascaceae</taxon>
        <taxon>Scedosporium</taxon>
    </lineage>
</organism>
<feature type="region of interest" description="Disordered" evidence="1">
    <location>
        <begin position="250"/>
        <end position="311"/>
    </location>
</feature>
<dbReference type="AlphaFoldDB" id="A0A084FY15"/>
<dbReference type="EMBL" id="JOWA01000132">
    <property type="protein sequence ID" value="KEZ39977.1"/>
    <property type="molecule type" value="Genomic_DNA"/>
</dbReference>
<dbReference type="Proteomes" id="UP000028545">
    <property type="component" value="Unassembled WGS sequence"/>
</dbReference>